<name>A0ABU9LRQ4_9BACL</name>
<dbReference type="EC" id="3.1.2.-" evidence="4"/>
<evidence type="ECO:0000313" key="4">
    <source>
        <dbReference type="EMBL" id="MEL5989406.1"/>
    </source>
</evidence>
<feature type="domain" description="Thioesterase" evidence="3">
    <location>
        <begin position="47"/>
        <end position="120"/>
    </location>
</feature>
<dbReference type="Pfam" id="PF03061">
    <property type="entry name" value="4HBT"/>
    <property type="match status" value="1"/>
</dbReference>
<keyword evidence="5" id="KW-1185">Reference proteome</keyword>
<evidence type="ECO:0000256" key="2">
    <source>
        <dbReference type="ARBA" id="ARBA00022801"/>
    </source>
</evidence>
<dbReference type="RefSeq" id="WP_068455665.1">
    <property type="nucleotide sequence ID" value="NZ_JBBCRB010000001.1"/>
</dbReference>
<dbReference type="Proteomes" id="UP001398420">
    <property type="component" value="Unassembled WGS sequence"/>
</dbReference>
<sequence length="135" mass="14637">MNRLDFLLEQGIKASPSESLLNVTFKEANKGQSICHWHITPEQLNGNGTVLGGFITAAADIGMAYALLSVVKPDIAFTSISIQSTYHRPGTVGEAEIRTVVKKLGKTIAYVEAEVYQRNRVIATITSSLMLIKAS</sequence>
<comment type="caution">
    <text evidence="4">The sequence shown here is derived from an EMBL/GenBank/DDBJ whole genome shotgun (WGS) entry which is preliminary data.</text>
</comment>
<dbReference type="Gene3D" id="3.10.129.10">
    <property type="entry name" value="Hotdog Thioesterase"/>
    <property type="match status" value="1"/>
</dbReference>
<proteinExistence type="inferred from homology"/>
<accession>A0ABU9LRQ4</accession>
<dbReference type="InterPro" id="IPR006683">
    <property type="entry name" value="Thioestr_dom"/>
</dbReference>
<evidence type="ECO:0000256" key="1">
    <source>
        <dbReference type="ARBA" id="ARBA00008324"/>
    </source>
</evidence>
<dbReference type="PANTHER" id="PTHR21660:SF1">
    <property type="entry name" value="ACYL-COENZYME A THIOESTERASE 13"/>
    <property type="match status" value="1"/>
</dbReference>
<dbReference type="PANTHER" id="PTHR21660">
    <property type="entry name" value="THIOESTERASE SUPERFAMILY MEMBER-RELATED"/>
    <property type="match status" value="1"/>
</dbReference>
<evidence type="ECO:0000259" key="3">
    <source>
        <dbReference type="Pfam" id="PF03061"/>
    </source>
</evidence>
<dbReference type="SUPFAM" id="SSF54637">
    <property type="entry name" value="Thioesterase/thiol ester dehydrase-isomerase"/>
    <property type="match status" value="1"/>
</dbReference>
<organism evidence="4 5">
    <name type="scientific">Kurthia gibsonii</name>
    <dbReference type="NCBI Taxonomy" id="33946"/>
    <lineage>
        <taxon>Bacteria</taxon>
        <taxon>Bacillati</taxon>
        <taxon>Bacillota</taxon>
        <taxon>Bacilli</taxon>
        <taxon>Bacillales</taxon>
        <taxon>Caryophanaceae</taxon>
        <taxon>Kurthia</taxon>
    </lineage>
</organism>
<protein>
    <submittedName>
        <fullName evidence="4">PaaI family thioesterase</fullName>
        <ecNumber evidence="4">3.1.2.-</ecNumber>
    </submittedName>
</protein>
<dbReference type="GO" id="GO:0016787">
    <property type="term" value="F:hydrolase activity"/>
    <property type="evidence" value="ECO:0007669"/>
    <property type="project" value="UniProtKB-KW"/>
</dbReference>
<keyword evidence="2 4" id="KW-0378">Hydrolase</keyword>
<gene>
    <name evidence="4" type="ORF">AAF454_13415</name>
</gene>
<dbReference type="EMBL" id="JBCEWA010000012">
    <property type="protein sequence ID" value="MEL5989406.1"/>
    <property type="molecule type" value="Genomic_DNA"/>
</dbReference>
<evidence type="ECO:0000313" key="5">
    <source>
        <dbReference type="Proteomes" id="UP001398420"/>
    </source>
</evidence>
<reference evidence="4 5" key="1">
    <citation type="submission" date="2024-04" db="EMBL/GenBank/DDBJ databases">
        <authorList>
            <person name="Wu Y.S."/>
            <person name="Zhang L."/>
        </authorList>
    </citation>
    <scope>NUCLEOTIDE SEQUENCE [LARGE SCALE GENOMIC DNA]</scope>
    <source>
        <strain evidence="4 5">KG-01</strain>
    </source>
</reference>
<comment type="similarity">
    <text evidence="1">Belongs to the thioesterase PaaI family.</text>
</comment>
<dbReference type="InterPro" id="IPR029069">
    <property type="entry name" value="HotDog_dom_sf"/>
</dbReference>
<dbReference type="InterPro" id="IPR039298">
    <property type="entry name" value="ACOT13"/>
</dbReference>
<dbReference type="CDD" id="cd03443">
    <property type="entry name" value="PaaI_thioesterase"/>
    <property type="match status" value="1"/>
</dbReference>